<keyword evidence="3" id="KW-0804">Transcription</keyword>
<keyword evidence="6" id="KW-1185">Reference proteome</keyword>
<dbReference type="InterPro" id="IPR000835">
    <property type="entry name" value="HTH_MarR-typ"/>
</dbReference>
<dbReference type="OrthoDB" id="8447118at2"/>
<dbReference type="RefSeq" id="WP_104828528.1">
    <property type="nucleotide sequence ID" value="NZ_PJCH01000003.1"/>
</dbReference>
<keyword evidence="2" id="KW-0238">DNA-binding</keyword>
<name>A0A2S7K8T2_9PROT</name>
<evidence type="ECO:0000313" key="5">
    <source>
        <dbReference type="EMBL" id="PQA88891.1"/>
    </source>
</evidence>
<accession>A0A2S7K8T2</accession>
<evidence type="ECO:0000256" key="1">
    <source>
        <dbReference type="ARBA" id="ARBA00023015"/>
    </source>
</evidence>
<dbReference type="PANTHER" id="PTHR42756:SF1">
    <property type="entry name" value="TRANSCRIPTIONAL REPRESSOR OF EMRAB OPERON"/>
    <property type="match status" value="1"/>
</dbReference>
<dbReference type="EMBL" id="PJCH01000003">
    <property type="protein sequence ID" value="PQA88891.1"/>
    <property type="molecule type" value="Genomic_DNA"/>
</dbReference>
<dbReference type="Pfam" id="PF01047">
    <property type="entry name" value="MarR"/>
    <property type="match status" value="1"/>
</dbReference>
<evidence type="ECO:0000256" key="3">
    <source>
        <dbReference type="ARBA" id="ARBA00023163"/>
    </source>
</evidence>
<dbReference type="PROSITE" id="PS50995">
    <property type="entry name" value="HTH_MARR_2"/>
    <property type="match status" value="1"/>
</dbReference>
<organism evidence="5 6">
    <name type="scientific">Hyphococcus luteus</name>
    <dbReference type="NCBI Taxonomy" id="2058213"/>
    <lineage>
        <taxon>Bacteria</taxon>
        <taxon>Pseudomonadati</taxon>
        <taxon>Pseudomonadota</taxon>
        <taxon>Alphaproteobacteria</taxon>
        <taxon>Parvularculales</taxon>
        <taxon>Parvularculaceae</taxon>
        <taxon>Hyphococcus</taxon>
    </lineage>
</organism>
<comment type="caution">
    <text evidence="5">The sequence shown here is derived from an EMBL/GenBank/DDBJ whole genome shotgun (WGS) entry which is preliminary data.</text>
</comment>
<keyword evidence="1" id="KW-0805">Transcription regulation</keyword>
<dbReference type="GO" id="GO:0003677">
    <property type="term" value="F:DNA binding"/>
    <property type="evidence" value="ECO:0007669"/>
    <property type="project" value="UniProtKB-KW"/>
</dbReference>
<evidence type="ECO:0000259" key="4">
    <source>
        <dbReference type="PROSITE" id="PS50995"/>
    </source>
</evidence>
<dbReference type="Proteomes" id="UP000239504">
    <property type="component" value="Unassembled WGS sequence"/>
</dbReference>
<dbReference type="PANTHER" id="PTHR42756">
    <property type="entry name" value="TRANSCRIPTIONAL REGULATOR, MARR"/>
    <property type="match status" value="1"/>
</dbReference>
<dbReference type="SMART" id="SM00347">
    <property type="entry name" value="HTH_MARR"/>
    <property type="match status" value="1"/>
</dbReference>
<dbReference type="SUPFAM" id="SSF46785">
    <property type="entry name" value="Winged helix' DNA-binding domain"/>
    <property type="match status" value="1"/>
</dbReference>
<protein>
    <submittedName>
        <fullName evidence="5">MarR family transcriptional regulator</fullName>
    </submittedName>
</protein>
<reference evidence="5 6" key="1">
    <citation type="submission" date="2017-12" db="EMBL/GenBank/DDBJ databases">
        <authorList>
            <person name="Hurst M.R.H."/>
        </authorList>
    </citation>
    <scope>NUCLEOTIDE SEQUENCE [LARGE SCALE GENOMIC DNA]</scope>
    <source>
        <strain evidence="5 6">SY-3-19</strain>
    </source>
</reference>
<gene>
    <name evidence="5" type="ORF">CW354_02715</name>
</gene>
<evidence type="ECO:0000313" key="6">
    <source>
        <dbReference type="Proteomes" id="UP000239504"/>
    </source>
</evidence>
<sequence length="160" mass="17308">MTSRLDQALISLRQILRATEISSRALAKQCGLTPSQLILMEILAKSGAAAPSALAKDVSLSQATVTALIDKLENRNLVERKSDEKDRRRVSVVLTSKGAATLENAPSLLQQRFERGFGKLEDWEQAFLVAALERTVALLDAEELDAAPVLDVGAINDPAK</sequence>
<dbReference type="PRINTS" id="PR00598">
    <property type="entry name" value="HTHMARR"/>
</dbReference>
<dbReference type="Gene3D" id="1.10.10.10">
    <property type="entry name" value="Winged helix-like DNA-binding domain superfamily/Winged helix DNA-binding domain"/>
    <property type="match status" value="1"/>
</dbReference>
<proteinExistence type="predicted"/>
<dbReference type="InterPro" id="IPR036388">
    <property type="entry name" value="WH-like_DNA-bd_sf"/>
</dbReference>
<evidence type="ECO:0000256" key="2">
    <source>
        <dbReference type="ARBA" id="ARBA00023125"/>
    </source>
</evidence>
<dbReference type="AlphaFoldDB" id="A0A2S7K8T2"/>
<dbReference type="InterPro" id="IPR036390">
    <property type="entry name" value="WH_DNA-bd_sf"/>
</dbReference>
<feature type="domain" description="HTH marR-type" evidence="4">
    <location>
        <begin position="2"/>
        <end position="137"/>
    </location>
</feature>
<dbReference type="GO" id="GO:0003700">
    <property type="term" value="F:DNA-binding transcription factor activity"/>
    <property type="evidence" value="ECO:0007669"/>
    <property type="project" value="InterPro"/>
</dbReference>